<dbReference type="OrthoDB" id="3232986at2759"/>
<organism evidence="1 2">
    <name type="scientific">Collybia nuda</name>
    <dbReference type="NCBI Taxonomy" id="64659"/>
    <lineage>
        <taxon>Eukaryota</taxon>
        <taxon>Fungi</taxon>
        <taxon>Dikarya</taxon>
        <taxon>Basidiomycota</taxon>
        <taxon>Agaricomycotina</taxon>
        <taxon>Agaricomycetes</taxon>
        <taxon>Agaricomycetidae</taxon>
        <taxon>Agaricales</taxon>
        <taxon>Tricholomatineae</taxon>
        <taxon>Clitocybaceae</taxon>
        <taxon>Collybia</taxon>
    </lineage>
</organism>
<reference evidence="1" key="1">
    <citation type="submission" date="2020-11" db="EMBL/GenBank/DDBJ databases">
        <authorList>
            <consortium name="DOE Joint Genome Institute"/>
            <person name="Ahrendt S."/>
            <person name="Riley R."/>
            <person name="Andreopoulos W."/>
            <person name="Labutti K."/>
            <person name="Pangilinan J."/>
            <person name="Ruiz-Duenas F.J."/>
            <person name="Barrasa J.M."/>
            <person name="Sanchez-Garcia M."/>
            <person name="Camarero S."/>
            <person name="Miyauchi S."/>
            <person name="Serrano A."/>
            <person name="Linde D."/>
            <person name="Babiker R."/>
            <person name="Drula E."/>
            <person name="Ayuso-Fernandez I."/>
            <person name="Pacheco R."/>
            <person name="Padilla G."/>
            <person name="Ferreira P."/>
            <person name="Barriuso J."/>
            <person name="Kellner H."/>
            <person name="Castanera R."/>
            <person name="Alfaro M."/>
            <person name="Ramirez L."/>
            <person name="Pisabarro A.G."/>
            <person name="Kuo A."/>
            <person name="Tritt A."/>
            <person name="Lipzen A."/>
            <person name="He G."/>
            <person name="Yan M."/>
            <person name="Ng V."/>
            <person name="Cullen D."/>
            <person name="Martin F."/>
            <person name="Rosso M.-N."/>
            <person name="Henrissat B."/>
            <person name="Hibbett D."/>
            <person name="Martinez A.T."/>
            <person name="Grigoriev I.V."/>
        </authorList>
    </citation>
    <scope>NUCLEOTIDE SEQUENCE</scope>
    <source>
        <strain evidence="1">CBS 247.69</strain>
    </source>
</reference>
<name>A0A9P6CBU5_9AGAR</name>
<keyword evidence="2" id="KW-1185">Reference proteome</keyword>
<dbReference type="InterPro" id="IPR041078">
    <property type="entry name" value="Plavaka"/>
</dbReference>
<dbReference type="EMBL" id="MU150308">
    <property type="protein sequence ID" value="KAF9459936.1"/>
    <property type="molecule type" value="Genomic_DNA"/>
</dbReference>
<dbReference type="AlphaFoldDB" id="A0A9P6CBU5"/>
<accession>A0A9P6CBU5</accession>
<protein>
    <submittedName>
        <fullName evidence="1">Uncharacterized protein</fullName>
    </submittedName>
</protein>
<gene>
    <name evidence="1" type="ORF">BDZ94DRAFT_1311985</name>
</gene>
<evidence type="ECO:0000313" key="2">
    <source>
        <dbReference type="Proteomes" id="UP000807353"/>
    </source>
</evidence>
<dbReference type="Pfam" id="PF18759">
    <property type="entry name" value="Plavaka"/>
    <property type="match status" value="1"/>
</dbReference>
<evidence type="ECO:0000313" key="1">
    <source>
        <dbReference type="EMBL" id="KAF9459936.1"/>
    </source>
</evidence>
<comment type="caution">
    <text evidence="1">The sequence shown here is derived from an EMBL/GenBank/DDBJ whole genome shotgun (WGS) entry which is preliminary data.</text>
</comment>
<dbReference type="Proteomes" id="UP000807353">
    <property type="component" value="Unassembled WGS sequence"/>
</dbReference>
<proteinExistence type="predicted"/>
<sequence length="166" mass="18708">MSDPLGQLQYAFPALAAYIVDTPESAVLSGVAGKTSSVTMASFTQFGDSFCHEPRTGSTTLAQLAALEEIIDPWIIEEYKNLALEKYCLNGVYHPFWRDWPMAEPSQFLTPEPLHHWHKMFWDHDAKWCIHAVGGAEIDFWFSILHPHTAYQHFGAGISRLNQVTG</sequence>